<organism evidence="2 3">
    <name type="scientific">Araneus ventricosus</name>
    <name type="common">Orbweaver spider</name>
    <name type="synonym">Epeira ventricosa</name>
    <dbReference type="NCBI Taxonomy" id="182803"/>
    <lineage>
        <taxon>Eukaryota</taxon>
        <taxon>Metazoa</taxon>
        <taxon>Ecdysozoa</taxon>
        <taxon>Arthropoda</taxon>
        <taxon>Chelicerata</taxon>
        <taxon>Arachnida</taxon>
        <taxon>Araneae</taxon>
        <taxon>Araneomorphae</taxon>
        <taxon>Entelegynae</taxon>
        <taxon>Araneoidea</taxon>
        <taxon>Araneidae</taxon>
        <taxon>Araneus</taxon>
    </lineage>
</organism>
<gene>
    <name evidence="2" type="ORF">AVEN_64936_1</name>
</gene>
<comment type="caution">
    <text evidence="2">The sequence shown here is derived from an EMBL/GenBank/DDBJ whole genome shotgun (WGS) entry which is preliminary data.</text>
</comment>
<sequence length="129" mass="14531">MLKTRKIGRDLCFPVFTHEFQFPTNFLPGKDIINDSFQLFLFEVQRWPSHMPRHCEGTLHGVVKCRAGNTTAAVIAVREVTPFELDQVQESAHQQKTIGERFMVKEEGAASAGTRPWTPEGRSLSSSIA</sequence>
<name>A0A4Y2PMR2_ARAVE</name>
<evidence type="ECO:0000313" key="3">
    <source>
        <dbReference type="Proteomes" id="UP000499080"/>
    </source>
</evidence>
<evidence type="ECO:0000313" key="2">
    <source>
        <dbReference type="EMBL" id="GBN51406.1"/>
    </source>
</evidence>
<dbReference type="Proteomes" id="UP000499080">
    <property type="component" value="Unassembled WGS sequence"/>
</dbReference>
<feature type="region of interest" description="Disordered" evidence="1">
    <location>
        <begin position="107"/>
        <end position="129"/>
    </location>
</feature>
<dbReference type="AlphaFoldDB" id="A0A4Y2PMR2"/>
<evidence type="ECO:0000256" key="1">
    <source>
        <dbReference type="SAM" id="MobiDB-lite"/>
    </source>
</evidence>
<reference evidence="2 3" key="1">
    <citation type="journal article" date="2019" name="Sci. Rep.">
        <title>Orb-weaving spider Araneus ventricosus genome elucidates the spidroin gene catalogue.</title>
        <authorList>
            <person name="Kono N."/>
            <person name="Nakamura H."/>
            <person name="Ohtoshi R."/>
            <person name="Moran D.A.P."/>
            <person name="Shinohara A."/>
            <person name="Yoshida Y."/>
            <person name="Fujiwara M."/>
            <person name="Mori M."/>
            <person name="Tomita M."/>
            <person name="Arakawa K."/>
        </authorList>
    </citation>
    <scope>NUCLEOTIDE SEQUENCE [LARGE SCALE GENOMIC DNA]</scope>
</reference>
<accession>A0A4Y2PMR2</accession>
<dbReference type="EMBL" id="BGPR01011455">
    <property type="protein sequence ID" value="GBN51406.1"/>
    <property type="molecule type" value="Genomic_DNA"/>
</dbReference>
<protein>
    <submittedName>
        <fullName evidence="2">Uncharacterized protein</fullName>
    </submittedName>
</protein>
<keyword evidence="3" id="KW-1185">Reference proteome</keyword>
<proteinExistence type="predicted"/>